<keyword evidence="3" id="KW-0378">Hydrolase</keyword>
<evidence type="ECO:0000256" key="4">
    <source>
        <dbReference type="ARBA" id="ARBA00022807"/>
    </source>
</evidence>
<evidence type="ECO:0000313" key="7">
    <source>
        <dbReference type="Proteomes" id="UP000653305"/>
    </source>
</evidence>
<comment type="similarity">
    <text evidence="1">Belongs to the peptidase C48 family.</text>
</comment>
<evidence type="ECO:0000256" key="2">
    <source>
        <dbReference type="ARBA" id="ARBA00022670"/>
    </source>
</evidence>
<organism evidence="6 7">
    <name type="scientific">Phtheirospermum japonicum</name>
    <dbReference type="NCBI Taxonomy" id="374723"/>
    <lineage>
        <taxon>Eukaryota</taxon>
        <taxon>Viridiplantae</taxon>
        <taxon>Streptophyta</taxon>
        <taxon>Embryophyta</taxon>
        <taxon>Tracheophyta</taxon>
        <taxon>Spermatophyta</taxon>
        <taxon>Magnoliopsida</taxon>
        <taxon>eudicotyledons</taxon>
        <taxon>Gunneridae</taxon>
        <taxon>Pentapetalae</taxon>
        <taxon>asterids</taxon>
        <taxon>lamiids</taxon>
        <taxon>Lamiales</taxon>
        <taxon>Orobanchaceae</taxon>
        <taxon>Orobanchaceae incertae sedis</taxon>
        <taxon>Phtheirospermum</taxon>
    </lineage>
</organism>
<dbReference type="OrthoDB" id="1939479at2759"/>
<dbReference type="GO" id="GO:0008234">
    <property type="term" value="F:cysteine-type peptidase activity"/>
    <property type="evidence" value="ECO:0007669"/>
    <property type="project" value="UniProtKB-KW"/>
</dbReference>
<gene>
    <name evidence="6" type="ORF">PHJA_001567600</name>
</gene>
<accession>A0A830CII8</accession>
<dbReference type="InterPro" id="IPR038765">
    <property type="entry name" value="Papain-like_cys_pep_sf"/>
</dbReference>
<feature type="domain" description="Ubiquitin-like protease family profile" evidence="5">
    <location>
        <begin position="1"/>
        <end position="185"/>
    </location>
</feature>
<evidence type="ECO:0000256" key="3">
    <source>
        <dbReference type="ARBA" id="ARBA00022801"/>
    </source>
</evidence>
<dbReference type="Pfam" id="PF02902">
    <property type="entry name" value="Peptidase_C48"/>
    <property type="match status" value="1"/>
</dbReference>
<reference evidence="6" key="1">
    <citation type="submission" date="2020-07" db="EMBL/GenBank/DDBJ databases">
        <title>Ethylene signaling mediates host invasion by parasitic plants.</title>
        <authorList>
            <person name="Yoshida S."/>
        </authorList>
    </citation>
    <scope>NUCLEOTIDE SEQUENCE</scope>
    <source>
        <strain evidence="6">Okayama</strain>
    </source>
</reference>
<dbReference type="AlphaFoldDB" id="A0A830CII8"/>
<dbReference type="EMBL" id="BMAC01000341">
    <property type="protein sequence ID" value="GFP94231.1"/>
    <property type="molecule type" value="Genomic_DNA"/>
</dbReference>
<dbReference type="PROSITE" id="PS50600">
    <property type="entry name" value="ULP_PROTEASE"/>
    <property type="match status" value="1"/>
</dbReference>
<proteinExistence type="inferred from homology"/>
<protein>
    <submittedName>
        <fullName evidence="6">Probable ubiquitin-like-specific protease 2a</fullName>
    </submittedName>
</protein>
<evidence type="ECO:0000256" key="1">
    <source>
        <dbReference type="ARBA" id="ARBA00005234"/>
    </source>
</evidence>
<name>A0A830CII8_9LAMI</name>
<dbReference type="SUPFAM" id="SSF54001">
    <property type="entry name" value="Cysteine proteinases"/>
    <property type="match status" value="1"/>
</dbReference>
<keyword evidence="4" id="KW-0788">Thiol protease</keyword>
<keyword evidence="7" id="KW-1185">Reference proteome</keyword>
<dbReference type="Gene3D" id="3.40.395.10">
    <property type="entry name" value="Adenoviral Proteinase, Chain A"/>
    <property type="match status" value="1"/>
</dbReference>
<dbReference type="GO" id="GO:0006508">
    <property type="term" value="P:proteolysis"/>
    <property type="evidence" value="ECO:0007669"/>
    <property type="project" value="UniProtKB-KW"/>
</dbReference>
<keyword evidence="2 6" id="KW-0645">Protease</keyword>
<dbReference type="GO" id="GO:0016926">
    <property type="term" value="P:protein desumoylation"/>
    <property type="evidence" value="ECO:0007669"/>
    <property type="project" value="UniProtKB-ARBA"/>
</dbReference>
<dbReference type="InterPro" id="IPR003653">
    <property type="entry name" value="Peptidase_C48_C"/>
</dbReference>
<comment type="caution">
    <text evidence="6">The sequence shown here is derived from an EMBL/GenBank/DDBJ whole genome shotgun (WGS) entry which is preliminary data.</text>
</comment>
<dbReference type="PANTHER" id="PTHR46915">
    <property type="entry name" value="UBIQUITIN-LIKE PROTEASE 4-RELATED"/>
    <property type="match status" value="1"/>
</dbReference>
<evidence type="ECO:0000259" key="5">
    <source>
        <dbReference type="PROSITE" id="PS50600"/>
    </source>
</evidence>
<dbReference type="PANTHER" id="PTHR46915:SF6">
    <property type="entry name" value="CYSTEINE PROTEINASES SUPERFAMILY PROTEIN"/>
    <property type="match status" value="1"/>
</dbReference>
<evidence type="ECO:0000313" key="6">
    <source>
        <dbReference type="EMBL" id="GFP94231.1"/>
    </source>
</evidence>
<feature type="non-terminal residue" evidence="6">
    <location>
        <position position="1"/>
    </location>
</feature>
<sequence length="257" mass="30544">RKTAPLSPVKYNDSLFDHCFQFSNTSPLRRGNLSDDLFDHCFENIWSETPEEKTNPCAYLSSLWFYMYSMERYRERVVSWIKKANIFSKRYVFLPIVLWIFCHLGESLESKTRTPCMLLLDSLHELNRSRREALIRSLILDIYRTEGRPESNAMVQNIPLLVPNVPQQRNGHECGVFVLLYMNLFLRRAPENFSISRGYPYFMKEDWFTEDKLERFYERLESFGPVPIDAEFTDSEPENVKRINLGKRPRITRKNNS</sequence>
<dbReference type="Proteomes" id="UP000653305">
    <property type="component" value="Unassembled WGS sequence"/>
</dbReference>